<dbReference type="InterPro" id="IPR002625">
    <property type="entry name" value="Smr_dom"/>
</dbReference>
<protein>
    <submittedName>
        <fullName evidence="3">Smr/MutS family protein</fullName>
    </submittedName>
</protein>
<dbReference type="Proteomes" id="UP000661077">
    <property type="component" value="Unassembled WGS sequence"/>
</dbReference>
<feature type="domain" description="Smr" evidence="2">
    <location>
        <begin position="95"/>
        <end position="176"/>
    </location>
</feature>
<sequence length="178" mass="19982">MNDDRDHDRQTFREAMRDVRRLRNTDKLPPSGPKPPPRARFTRADQLEVLKESLLPPSDEAALATGDELSFRRPHIPEAVLTKLRRGHYTVDAEIDLHGMTGAEAKAAMREFLTDAVIRRMSCVRIVHGKGRRSGPRGPVLKNVVNQWLQRIDAIQAFGSARQVDGGSGAVYVLLKVR</sequence>
<dbReference type="Pfam" id="PF01713">
    <property type="entry name" value="Smr"/>
    <property type="match status" value="1"/>
</dbReference>
<dbReference type="InterPro" id="IPR036063">
    <property type="entry name" value="Smr_dom_sf"/>
</dbReference>
<evidence type="ECO:0000313" key="3">
    <source>
        <dbReference type="EMBL" id="MBM0105101.1"/>
    </source>
</evidence>
<evidence type="ECO:0000256" key="1">
    <source>
        <dbReference type="SAM" id="MobiDB-lite"/>
    </source>
</evidence>
<dbReference type="PANTHER" id="PTHR35562:SF2">
    <property type="entry name" value="DNA ENDONUCLEASE SMRA-RELATED"/>
    <property type="match status" value="1"/>
</dbReference>
<dbReference type="SUPFAM" id="SSF160443">
    <property type="entry name" value="SMR domain-like"/>
    <property type="match status" value="1"/>
</dbReference>
<evidence type="ECO:0000313" key="4">
    <source>
        <dbReference type="Proteomes" id="UP000661077"/>
    </source>
</evidence>
<evidence type="ECO:0000259" key="2">
    <source>
        <dbReference type="PROSITE" id="PS50828"/>
    </source>
</evidence>
<accession>A0ABS1WVU7</accession>
<dbReference type="PANTHER" id="PTHR35562">
    <property type="entry name" value="DNA ENDONUCLEASE SMRA-RELATED"/>
    <property type="match status" value="1"/>
</dbReference>
<comment type="caution">
    <text evidence="3">The sequence shown here is derived from an EMBL/GenBank/DDBJ whole genome shotgun (WGS) entry which is preliminary data.</text>
</comment>
<reference evidence="3 4" key="1">
    <citation type="journal article" date="2021" name="Int. J. Syst. Evol. Microbiol.">
        <title>Steroidobacter gossypii sp. nov., isolated from soil of cotton cropping field.</title>
        <authorList>
            <person name="Huang R."/>
            <person name="Yang S."/>
            <person name="Zhen C."/>
            <person name="Liu W."/>
        </authorList>
    </citation>
    <scope>NUCLEOTIDE SEQUENCE [LARGE SCALE GENOMIC DNA]</scope>
    <source>
        <strain evidence="3 4">S1-65</strain>
    </source>
</reference>
<feature type="compositionally biased region" description="Basic and acidic residues" evidence="1">
    <location>
        <begin position="1"/>
        <end position="26"/>
    </location>
</feature>
<dbReference type="EMBL" id="JAEVLS010000002">
    <property type="protein sequence ID" value="MBM0105101.1"/>
    <property type="molecule type" value="Genomic_DNA"/>
</dbReference>
<keyword evidence="4" id="KW-1185">Reference proteome</keyword>
<gene>
    <name evidence="3" type="ORF">JM946_10085</name>
</gene>
<dbReference type="RefSeq" id="WP_203167164.1">
    <property type="nucleotide sequence ID" value="NZ_JAEVLS010000002.1"/>
</dbReference>
<dbReference type="PROSITE" id="PS50828">
    <property type="entry name" value="SMR"/>
    <property type="match status" value="1"/>
</dbReference>
<feature type="region of interest" description="Disordered" evidence="1">
    <location>
        <begin position="1"/>
        <end position="40"/>
    </location>
</feature>
<dbReference type="SMART" id="SM00463">
    <property type="entry name" value="SMR"/>
    <property type="match status" value="1"/>
</dbReference>
<dbReference type="Gene3D" id="3.30.1370.110">
    <property type="match status" value="1"/>
</dbReference>
<organism evidence="3 4">
    <name type="scientific">Steroidobacter gossypii</name>
    <dbReference type="NCBI Taxonomy" id="2805490"/>
    <lineage>
        <taxon>Bacteria</taxon>
        <taxon>Pseudomonadati</taxon>
        <taxon>Pseudomonadota</taxon>
        <taxon>Gammaproteobacteria</taxon>
        <taxon>Steroidobacterales</taxon>
        <taxon>Steroidobacteraceae</taxon>
        <taxon>Steroidobacter</taxon>
    </lineage>
</organism>
<proteinExistence type="predicted"/>
<name>A0ABS1WVU7_9GAMM</name>